<name>A0A6A5YR99_9PLEO</name>
<evidence type="ECO:0000313" key="2">
    <source>
        <dbReference type="EMBL" id="KAF2109503.1"/>
    </source>
</evidence>
<dbReference type="InterPro" id="IPR038883">
    <property type="entry name" value="AN11006-like"/>
</dbReference>
<feature type="region of interest" description="Disordered" evidence="1">
    <location>
        <begin position="277"/>
        <end position="301"/>
    </location>
</feature>
<organism evidence="2 3">
    <name type="scientific">Lophiotrema nucula</name>
    <dbReference type="NCBI Taxonomy" id="690887"/>
    <lineage>
        <taxon>Eukaryota</taxon>
        <taxon>Fungi</taxon>
        <taxon>Dikarya</taxon>
        <taxon>Ascomycota</taxon>
        <taxon>Pezizomycotina</taxon>
        <taxon>Dothideomycetes</taxon>
        <taxon>Pleosporomycetidae</taxon>
        <taxon>Pleosporales</taxon>
        <taxon>Lophiotremataceae</taxon>
        <taxon>Lophiotrema</taxon>
    </lineage>
</organism>
<dbReference type="PANTHER" id="PTHR42085:SF1">
    <property type="entry name" value="F-BOX DOMAIN-CONTAINING PROTEIN"/>
    <property type="match status" value="1"/>
</dbReference>
<dbReference type="Proteomes" id="UP000799770">
    <property type="component" value="Unassembled WGS sequence"/>
</dbReference>
<dbReference type="AlphaFoldDB" id="A0A6A5YR99"/>
<dbReference type="OrthoDB" id="5600002at2759"/>
<evidence type="ECO:0000313" key="3">
    <source>
        <dbReference type="Proteomes" id="UP000799770"/>
    </source>
</evidence>
<proteinExistence type="predicted"/>
<dbReference type="PANTHER" id="PTHR42085">
    <property type="entry name" value="F-BOX DOMAIN-CONTAINING PROTEIN"/>
    <property type="match status" value="1"/>
</dbReference>
<evidence type="ECO:0008006" key="4">
    <source>
        <dbReference type="Google" id="ProtNLM"/>
    </source>
</evidence>
<sequence length="487" mass="56142">MSPHSVTYHTQMSLEQRSFIQAAMGNPLKMRVPLRQLAANDPLRRCYFLELPTEVRFSVYRYLLPREIGTRAVRYLNTECYSPTSLFLVSRTVYEEASAVLYERTPFDAFVTHDHIAICLESHWLETKEFVPAAVHRIRNLDACVSLDDVDLSTGSKEQTEFLLWRTRNSVRRLVELLGQVHNLSVRSELRYAFQVRSGSRAEITAAVIFLLGPFQDLHGVRNPVLSEAQIVTGEFQDEWYTLGGPHYPTQPWLEADDFRPEDTYSHYAAYSYLVQPDSSSDEEQTEDDETMDGESFDDERYSRRLKLDDEASSEQLYQDFQRQFRTELSRTSQYEGRLSVVSQSIMIEQKNESIGRLQRVWGNLEQVQGDNQDGVICQIPGLEIFSKLIYYCMLFRDNDESDLLGVIAKGVQRHWLDFQNRRLRGLSNAVLDLSEESKESQLISQFPLSGPRSVQNEKLTAGQPNLSEHENDEQDGVKTMLRCGLI</sequence>
<accession>A0A6A5YR99</accession>
<dbReference type="EMBL" id="ML977342">
    <property type="protein sequence ID" value="KAF2109503.1"/>
    <property type="molecule type" value="Genomic_DNA"/>
</dbReference>
<feature type="compositionally biased region" description="Acidic residues" evidence="1">
    <location>
        <begin position="280"/>
        <end position="298"/>
    </location>
</feature>
<keyword evidence="3" id="KW-1185">Reference proteome</keyword>
<reference evidence="2" key="1">
    <citation type="journal article" date="2020" name="Stud. Mycol.">
        <title>101 Dothideomycetes genomes: a test case for predicting lifestyles and emergence of pathogens.</title>
        <authorList>
            <person name="Haridas S."/>
            <person name="Albert R."/>
            <person name="Binder M."/>
            <person name="Bloem J."/>
            <person name="Labutti K."/>
            <person name="Salamov A."/>
            <person name="Andreopoulos B."/>
            <person name="Baker S."/>
            <person name="Barry K."/>
            <person name="Bills G."/>
            <person name="Bluhm B."/>
            <person name="Cannon C."/>
            <person name="Castanera R."/>
            <person name="Culley D."/>
            <person name="Daum C."/>
            <person name="Ezra D."/>
            <person name="Gonzalez J."/>
            <person name="Henrissat B."/>
            <person name="Kuo A."/>
            <person name="Liang C."/>
            <person name="Lipzen A."/>
            <person name="Lutzoni F."/>
            <person name="Magnuson J."/>
            <person name="Mondo S."/>
            <person name="Nolan M."/>
            <person name="Ohm R."/>
            <person name="Pangilinan J."/>
            <person name="Park H.-J."/>
            <person name="Ramirez L."/>
            <person name="Alfaro M."/>
            <person name="Sun H."/>
            <person name="Tritt A."/>
            <person name="Yoshinaga Y."/>
            <person name="Zwiers L.-H."/>
            <person name="Turgeon B."/>
            <person name="Goodwin S."/>
            <person name="Spatafora J."/>
            <person name="Crous P."/>
            <person name="Grigoriev I."/>
        </authorList>
    </citation>
    <scope>NUCLEOTIDE SEQUENCE</scope>
    <source>
        <strain evidence="2">CBS 627.86</strain>
    </source>
</reference>
<evidence type="ECO:0000256" key="1">
    <source>
        <dbReference type="SAM" id="MobiDB-lite"/>
    </source>
</evidence>
<gene>
    <name evidence="2" type="ORF">BDV96DRAFT_651935</name>
</gene>
<protein>
    <recommendedName>
        <fullName evidence="4">F-box domain-containing protein</fullName>
    </recommendedName>
</protein>